<name>A0A081PWS1_STRMT</name>
<evidence type="ECO:0000256" key="1">
    <source>
        <dbReference type="SAM" id="Phobius"/>
    </source>
</evidence>
<dbReference type="OrthoDB" id="9779889at2"/>
<protein>
    <submittedName>
        <fullName evidence="2">Putative membrane protein</fullName>
    </submittedName>
</protein>
<evidence type="ECO:0000313" key="3">
    <source>
        <dbReference type="Proteomes" id="UP000028090"/>
    </source>
</evidence>
<dbReference type="AlphaFoldDB" id="A0A081PWS1"/>
<dbReference type="Proteomes" id="UP000028090">
    <property type="component" value="Unassembled WGS sequence"/>
</dbReference>
<dbReference type="EMBL" id="JPFU01000013">
    <property type="protein sequence ID" value="KEQ35144.1"/>
    <property type="molecule type" value="Genomic_DNA"/>
</dbReference>
<keyword evidence="1" id="KW-1133">Transmembrane helix</keyword>
<reference evidence="2 3" key="1">
    <citation type="submission" date="2014-05" db="EMBL/GenBank/DDBJ databases">
        <authorList>
            <person name="Daugherty S.C."/>
            <person name="Tallon L.J."/>
            <person name="Sadzewicz L."/>
            <person name="Kilian M."/>
            <person name="Tettelin H."/>
        </authorList>
    </citation>
    <scope>NUCLEOTIDE SEQUENCE [LARGE SCALE GENOMIC DNA]</scope>
    <source>
        <strain evidence="2 3">SK629</strain>
    </source>
</reference>
<proteinExistence type="predicted"/>
<dbReference type="PATRIC" id="fig|28037.95.peg.1702"/>
<organism evidence="2 3">
    <name type="scientific">Streptococcus mitis</name>
    <dbReference type="NCBI Taxonomy" id="28037"/>
    <lineage>
        <taxon>Bacteria</taxon>
        <taxon>Bacillati</taxon>
        <taxon>Bacillota</taxon>
        <taxon>Bacilli</taxon>
        <taxon>Lactobacillales</taxon>
        <taxon>Streptococcaceae</taxon>
        <taxon>Streptococcus</taxon>
        <taxon>Streptococcus mitis group</taxon>
    </lineage>
</organism>
<evidence type="ECO:0000313" key="2">
    <source>
        <dbReference type="EMBL" id="KEQ35144.1"/>
    </source>
</evidence>
<feature type="transmembrane region" description="Helical" evidence="1">
    <location>
        <begin position="39"/>
        <end position="64"/>
    </location>
</feature>
<feature type="transmembrane region" description="Helical" evidence="1">
    <location>
        <begin position="12"/>
        <end position="32"/>
    </location>
</feature>
<keyword evidence="1" id="KW-0472">Membrane</keyword>
<keyword evidence="1" id="KW-0812">Transmembrane</keyword>
<comment type="caution">
    <text evidence="2">The sequence shown here is derived from an EMBL/GenBank/DDBJ whole genome shotgun (WGS) entry which is preliminary data.</text>
</comment>
<sequence>MKFGSDFSWLWVAFIRIFTAPFYIILWCINVVKSAVGMFLFWIIGKICLTLVLLALLGCVHYFFKESSEKFLSAILGWYYSNIMGWSPEPWMTDGQIFEAPKGAVSFFPYPNIEVPIMIVLTLLVATVRTIYREEFDEL</sequence>
<gene>
    <name evidence="2" type="ORF">SK629_1774</name>
</gene>
<accession>A0A081PWS1</accession>
<dbReference type="RefSeq" id="WP_042901490.1">
    <property type="nucleotide sequence ID" value="NZ_JPFU01000013.1"/>
</dbReference>